<evidence type="ECO:0000313" key="4">
    <source>
        <dbReference type="EMBL" id="OEG00183.1"/>
    </source>
</evidence>
<dbReference type="PANTHER" id="PTHR30545:SF2">
    <property type="entry name" value="SUGAR FERMENTATION STIMULATION PROTEIN A"/>
    <property type="match status" value="1"/>
</dbReference>
<dbReference type="Pfam" id="PF03749">
    <property type="entry name" value="SfsA"/>
    <property type="match status" value="1"/>
</dbReference>
<dbReference type="STRING" id="337097.BHF71_06090"/>
<dbReference type="InterPro" id="IPR041465">
    <property type="entry name" value="SfsA_N"/>
</dbReference>
<dbReference type="Gene3D" id="2.40.50.580">
    <property type="match status" value="1"/>
</dbReference>
<dbReference type="InterPro" id="IPR005224">
    <property type="entry name" value="SfsA"/>
</dbReference>
<dbReference type="NCBIfam" id="TIGR00230">
    <property type="entry name" value="sfsA"/>
    <property type="match status" value="1"/>
</dbReference>
<gene>
    <name evidence="1" type="primary">sfsA</name>
    <name evidence="4" type="ORF">BHF71_06090</name>
</gene>
<feature type="domain" description="SfsA N-terminal OB" evidence="3">
    <location>
        <begin position="12"/>
        <end position="77"/>
    </location>
</feature>
<dbReference type="GO" id="GO:0003677">
    <property type="term" value="F:DNA binding"/>
    <property type="evidence" value="ECO:0007669"/>
    <property type="project" value="InterPro"/>
</dbReference>
<accession>A0A1D2YX33</accession>
<dbReference type="InterPro" id="IPR040452">
    <property type="entry name" value="SfsA_C"/>
</dbReference>
<dbReference type="PANTHER" id="PTHR30545">
    <property type="entry name" value="SUGAR FERMENTATION STIMULATION PROTEIN A"/>
    <property type="match status" value="1"/>
</dbReference>
<keyword evidence="5" id="KW-1185">Reference proteome</keyword>
<dbReference type="HAMAP" id="MF_00095">
    <property type="entry name" value="SfsA"/>
    <property type="match status" value="1"/>
</dbReference>
<dbReference type="Proteomes" id="UP000243739">
    <property type="component" value="Unassembled WGS sequence"/>
</dbReference>
<dbReference type="AlphaFoldDB" id="A0A1D2YX33"/>
<proteinExistence type="inferred from homology"/>
<name>A0A1D2YX33_9BACI</name>
<dbReference type="Gene3D" id="3.40.1350.60">
    <property type="match status" value="1"/>
</dbReference>
<organism evidence="4 5">
    <name type="scientific">Vulcanibacillus modesticaldus</name>
    <dbReference type="NCBI Taxonomy" id="337097"/>
    <lineage>
        <taxon>Bacteria</taxon>
        <taxon>Bacillati</taxon>
        <taxon>Bacillota</taxon>
        <taxon>Bacilli</taxon>
        <taxon>Bacillales</taxon>
        <taxon>Bacillaceae</taxon>
        <taxon>Vulcanibacillus</taxon>
    </lineage>
</organism>
<evidence type="ECO:0000313" key="5">
    <source>
        <dbReference type="Proteomes" id="UP000243739"/>
    </source>
</evidence>
<feature type="domain" description="Sugar fermentation stimulation protein C-terminal" evidence="2">
    <location>
        <begin position="82"/>
        <end position="216"/>
    </location>
</feature>
<reference evidence="4 5" key="1">
    <citation type="submission" date="2016-09" db="EMBL/GenBank/DDBJ databases">
        <title>Draft genome sequence for the type strain of Vulcanibacillus modesticaldus BR, a strictly anaerobic, moderately thermophilic, and nitrate-reducing bacterium from deep sea-hydrothermal vents of the Mid-Atlantic Ridge.</title>
        <authorList>
            <person name="Abin C.A."/>
            <person name="Hollibaugh J.T."/>
        </authorList>
    </citation>
    <scope>NUCLEOTIDE SEQUENCE [LARGE SCALE GENOMIC DNA]</scope>
    <source>
        <strain evidence="4 5">BR</strain>
    </source>
</reference>
<dbReference type="EMBL" id="MIJF01000006">
    <property type="protein sequence ID" value="OEG00183.1"/>
    <property type="molecule type" value="Genomic_DNA"/>
</dbReference>
<dbReference type="CDD" id="cd22359">
    <property type="entry name" value="SfsA-like_bacterial"/>
    <property type="match status" value="1"/>
</dbReference>
<sequence>MDFPPLTKATFIKRVNRFIAEVKIKEQIELVHVPSTGRLDGILKTGVTCYLKPSSNPKRKTAYSLFLVEDNNVKICIDSLITNDFVYQLLRKNEIPGISIGEIAKEVSLPDERIDFVVRNEDLENYIEVKSVNKCDNGVACFPDAPTERGRKHLTNLIKYQSVNSIQSHLIFVIQRNDAEIFSPCKDRDPEFANLLKEAYKKGVKLHICLTNVTENEMYFDKWLKIKL</sequence>
<comment type="caution">
    <text evidence="4">The sequence shown here is derived from an EMBL/GenBank/DDBJ whole genome shotgun (WGS) entry which is preliminary data.</text>
</comment>
<comment type="similarity">
    <text evidence="1">Belongs to the SfsA family.</text>
</comment>
<evidence type="ECO:0000259" key="3">
    <source>
        <dbReference type="Pfam" id="PF17746"/>
    </source>
</evidence>
<evidence type="ECO:0000259" key="2">
    <source>
        <dbReference type="Pfam" id="PF03749"/>
    </source>
</evidence>
<evidence type="ECO:0000256" key="1">
    <source>
        <dbReference type="HAMAP-Rule" id="MF_00095"/>
    </source>
</evidence>
<dbReference type="Pfam" id="PF17746">
    <property type="entry name" value="SfsA_N"/>
    <property type="match status" value="1"/>
</dbReference>
<protein>
    <recommendedName>
        <fullName evidence="1">Sugar fermentation stimulation protein homolog</fullName>
    </recommendedName>
</protein>